<dbReference type="AlphaFoldDB" id="A0A2N0TLQ5"/>
<feature type="compositionally biased region" description="Polar residues" evidence="1">
    <location>
        <begin position="28"/>
        <end position="49"/>
    </location>
</feature>
<evidence type="ECO:0000313" key="3">
    <source>
        <dbReference type="Proteomes" id="UP000232928"/>
    </source>
</evidence>
<proteinExistence type="predicted"/>
<reference evidence="2 3" key="1">
    <citation type="submission" date="2017-12" db="EMBL/GenBank/DDBJ databases">
        <title>Bifidobacterium longum APC/DPC strains.</title>
        <authorList>
            <person name="Arboleya S."/>
        </authorList>
    </citation>
    <scope>NUCLEOTIDE SEQUENCE [LARGE SCALE GENOMIC DNA]</scope>
    <source>
        <strain evidence="2 3">APC1461</strain>
    </source>
</reference>
<sequence length="49" mass="5369">MALPHRRSTSNRASQKMRENNAAMPDDTSANDNVSPSTSRAHSIRSNSI</sequence>
<gene>
    <name evidence="2" type="ORF">APC1461_0151</name>
</gene>
<evidence type="ECO:0000256" key="1">
    <source>
        <dbReference type="SAM" id="MobiDB-lite"/>
    </source>
</evidence>
<accession>A0A2N0TLQ5</accession>
<protein>
    <submittedName>
        <fullName evidence="2">Sortase</fullName>
    </submittedName>
</protein>
<name>A0A2N0TLQ5_BIFLN</name>
<feature type="region of interest" description="Disordered" evidence="1">
    <location>
        <begin position="1"/>
        <end position="49"/>
    </location>
</feature>
<dbReference type="EMBL" id="PJEG01000003">
    <property type="protein sequence ID" value="PKD15683.1"/>
    <property type="molecule type" value="Genomic_DNA"/>
</dbReference>
<evidence type="ECO:0000313" key="2">
    <source>
        <dbReference type="EMBL" id="PKD15683.1"/>
    </source>
</evidence>
<dbReference type="Proteomes" id="UP000232928">
    <property type="component" value="Unassembled WGS sequence"/>
</dbReference>
<comment type="caution">
    <text evidence="2">The sequence shown here is derived from an EMBL/GenBank/DDBJ whole genome shotgun (WGS) entry which is preliminary data.</text>
</comment>
<organism evidence="2 3">
    <name type="scientific">Bifidobacterium longum</name>
    <dbReference type="NCBI Taxonomy" id="216816"/>
    <lineage>
        <taxon>Bacteria</taxon>
        <taxon>Bacillati</taxon>
        <taxon>Actinomycetota</taxon>
        <taxon>Actinomycetes</taxon>
        <taxon>Bifidobacteriales</taxon>
        <taxon>Bifidobacteriaceae</taxon>
        <taxon>Bifidobacterium</taxon>
    </lineage>
</organism>